<protein>
    <submittedName>
        <fullName evidence="2">Uncharacterized protein</fullName>
    </submittedName>
</protein>
<gene>
    <name evidence="2" type="ORF">BLA29_004173</name>
</gene>
<name>A0A1Y3BAS6_EURMA</name>
<feature type="compositionally biased region" description="Basic and acidic residues" evidence="1">
    <location>
        <begin position="237"/>
        <end position="251"/>
    </location>
</feature>
<feature type="non-terminal residue" evidence="2">
    <location>
        <position position="517"/>
    </location>
</feature>
<dbReference type="EMBL" id="MUJZ01038088">
    <property type="protein sequence ID" value="OTF76315.1"/>
    <property type="molecule type" value="Genomic_DNA"/>
</dbReference>
<feature type="compositionally biased region" description="Low complexity" evidence="1">
    <location>
        <begin position="212"/>
        <end position="222"/>
    </location>
</feature>
<keyword evidence="3" id="KW-1185">Reference proteome</keyword>
<reference evidence="2 3" key="1">
    <citation type="submission" date="2017-03" db="EMBL/GenBank/DDBJ databases">
        <title>Genome Survey of Euroglyphus maynei.</title>
        <authorList>
            <person name="Arlian L.G."/>
            <person name="Morgan M.S."/>
            <person name="Rider S.D."/>
        </authorList>
    </citation>
    <scope>NUCLEOTIDE SEQUENCE [LARGE SCALE GENOMIC DNA]</scope>
    <source>
        <strain evidence="2">Arlian Lab</strain>
        <tissue evidence="2">Whole body</tissue>
    </source>
</reference>
<sequence>QTEPKNVTSKNFTIDPQSRYKTLNILTRDTLKEMKEQVRHLIIDKPDIDMKTFRISNEAKRARRATVGIDPNDILKAKNLAVDTSKLDEFVHQNHHLIEYPSNHHYSVPSSNAFINNNRKHHCDNNNQSINVRSGSRSPIDVVEFLPRNHTTTTTTTNIVENSSRFKHLDVQPRNDRLLSSMAKKNHHARNHFFHEDNEQKHLNNIMASNCSSSSSTTTTTSHIESQMNNRSQKQCDNNHDESSGVGYDKENCPIPNFKQMFLLNDYGDDDGDDNYTKSKSSLKNRSNTPKMFGKVIDTRHSIHDFEKSLSRKPVKKSSDIMEKAQFLEQKFDEHNRSYVPNLNRVGRIEEDDWNVKIWNDTNLFAPKVDKSGRPFVGENSRNLLQSRITQLNNNFEYNRPMAPKTFLSTTTTATNNVKNNDYVNMLSNEVCQKLNPSTCSSNVVPESQRPIEDVTDSVKITSAFRDNNPYVRRRMPGSDLLKPIGDCRRCTKTLLANDRVTILGRNFHRYYLIYMF</sequence>
<proteinExistence type="predicted"/>
<feature type="non-terminal residue" evidence="2">
    <location>
        <position position="1"/>
    </location>
</feature>
<evidence type="ECO:0000313" key="3">
    <source>
        <dbReference type="Proteomes" id="UP000194236"/>
    </source>
</evidence>
<feature type="compositionally biased region" description="Polar residues" evidence="1">
    <location>
        <begin position="223"/>
        <end position="236"/>
    </location>
</feature>
<evidence type="ECO:0000313" key="2">
    <source>
        <dbReference type="EMBL" id="OTF76315.1"/>
    </source>
</evidence>
<feature type="region of interest" description="Disordered" evidence="1">
    <location>
        <begin position="209"/>
        <end position="251"/>
    </location>
</feature>
<comment type="caution">
    <text evidence="2">The sequence shown here is derived from an EMBL/GenBank/DDBJ whole genome shotgun (WGS) entry which is preliminary data.</text>
</comment>
<dbReference type="Proteomes" id="UP000194236">
    <property type="component" value="Unassembled WGS sequence"/>
</dbReference>
<accession>A0A1Y3BAS6</accession>
<evidence type="ECO:0000256" key="1">
    <source>
        <dbReference type="SAM" id="MobiDB-lite"/>
    </source>
</evidence>
<organism evidence="2 3">
    <name type="scientific">Euroglyphus maynei</name>
    <name type="common">Mayne's house dust mite</name>
    <dbReference type="NCBI Taxonomy" id="6958"/>
    <lineage>
        <taxon>Eukaryota</taxon>
        <taxon>Metazoa</taxon>
        <taxon>Ecdysozoa</taxon>
        <taxon>Arthropoda</taxon>
        <taxon>Chelicerata</taxon>
        <taxon>Arachnida</taxon>
        <taxon>Acari</taxon>
        <taxon>Acariformes</taxon>
        <taxon>Sarcoptiformes</taxon>
        <taxon>Astigmata</taxon>
        <taxon>Psoroptidia</taxon>
        <taxon>Analgoidea</taxon>
        <taxon>Pyroglyphidae</taxon>
        <taxon>Pyroglyphinae</taxon>
        <taxon>Euroglyphus</taxon>
    </lineage>
</organism>
<dbReference type="AlphaFoldDB" id="A0A1Y3BAS6"/>